<dbReference type="EMBL" id="JAAMOW010000001">
    <property type="protein sequence ID" value="NGY03424.1"/>
    <property type="molecule type" value="Genomic_DNA"/>
</dbReference>
<accession>A0A6M2BLZ2</accession>
<evidence type="ECO:0000313" key="2">
    <source>
        <dbReference type="Proteomes" id="UP000472676"/>
    </source>
</evidence>
<gene>
    <name evidence="1" type="ORF">G7Y85_01460</name>
</gene>
<reference evidence="1 2" key="1">
    <citation type="journal article" date="2014" name="Int. J. Syst. Evol. Microbiol.">
        <title>Solimonas terrae sp. nov., isolated from soil.</title>
        <authorList>
            <person name="Kim S.J."/>
            <person name="Moon J.Y."/>
            <person name="Weon H.Y."/>
            <person name="Ahn J.H."/>
            <person name="Chen W.M."/>
            <person name="Kwon S.W."/>
        </authorList>
    </citation>
    <scope>NUCLEOTIDE SEQUENCE [LARGE SCALE GENOMIC DNA]</scope>
    <source>
        <strain evidence="1 2">KIS83-12</strain>
    </source>
</reference>
<protein>
    <submittedName>
        <fullName evidence="1">Uncharacterized protein</fullName>
    </submittedName>
</protein>
<dbReference type="Proteomes" id="UP000472676">
    <property type="component" value="Unassembled WGS sequence"/>
</dbReference>
<comment type="caution">
    <text evidence="1">The sequence shown here is derived from an EMBL/GenBank/DDBJ whole genome shotgun (WGS) entry which is preliminary data.</text>
</comment>
<dbReference type="AlphaFoldDB" id="A0A6M2BLZ2"/>
<proteinExistence type="predicted"/>
<evidence type="ECO:0000313" key="1">
    <source>
        <dbReference type="EMBL" id="NGY03424.1"/>
    </source>
</evidence>
<keyword evidence="2" id="KW-1185">Reference proteome</keyword>
<dbReference type="RefSeq" id="WP_166250835.1">
    <property type="nucleotide sequence ID" value="NZ_JAAMOW010000001.1"/>
</dbReference>
<name>A0A6M2BLZ2_9GAMM</name>
<sequence>MFYQHLASATVAIAMTAATVGGLNGYAGTLVQDNQNVVALQTAATAQIDTQLQVALQQSQRELQDNVAGTVLAMMPAMNVDAPTTMVAQR</sequence>
<organism evidence="1 2">
    <name type="scientific">Solimonas terrae</name>
    <dbReference type="NCBI Taxonomy" id="1396819"/>
    <lineage>
        <taxon>Bacteria</taxon>
        <taxon>Pseudomonadati</taxon>
        <taxon>Pseudomonadota</taxon>
        <taxon>Gammaproteobacteria</taxon>
        <taxon>Nevskiales</taxon>
        <taxon>Nevskiaceae</taxon>
        <taxon>Solimonas</taxon>
    </lineage>
</organism>